<name>A0A8H6XXL6_9AGAR</name>
<proteinExistence type="predicted"/>
<organism evidence="2 3">
    <name type="scientific">Mycena venus</name>
    <dbReference type="NCBI Taxonomy" id="2733690"/>
    <lineage>
        <taxon>Eukaryota</taxon>
        <taxon>Fungi</taxon>
        <taxon>Dikarya</taxon>
        <taxon>Basidiomycota</taxon>
        <taxon>Agaricomycotina</taxon>
        <taxon>Agaricomycetes</taxon>
        <taxon>Agaricomycetidae</taxon>
        <taxon>Agaricales</taxon>
        <taxon>Marasmiineae</taxon>
        <taxon>Mycenaceae</taxon>
        <taxon>Mycena</taxon>
    </lineage>
</organism>
<evidence type="ECO:0000313" key="2">
    <source>
        <dbReference type="EMBL" id="KAF7350133.1"/>
    </source>
</evidence>
<dbReference type="AlphaFoldDB" id="A0A8H6XXL6"/>
<dbReference type="EMBL" id="JACAZI010000010">
    <property type="protein sequence ID" value="KAF7350133.1"/>
    <property type="molecule type" value="Genomic_DNA"/>
</dbReference>
<protein>
    <submittedName>
        <fullName evidence="2">Uncharacterized protein</fullName>
    </submittedName>
</protein>
<gene>
    <name evidence="2" type="ORF">MVEN_01315600</name>
</gene>
<dbReference type="Proteomes" id="UP000620124">
    <property type="component" value="Unassembled WGS sequence"/>
</dbReference>
<dbReference type="OrthoDB" id="2987396at2759"/>
<dbReference type="PANTHER" id="PTHR40465:SF1">
    <property type="entry name" value="DUF6534 DOMAIN-CONTAINING PROTEIN"/>
    <property type="match status" value="1"/>
</dbReference>
<reference evidence="2" key="1">
    <citation type="submission" date="2020-05" db="EMBL/GenBank/DDBJ databases">
        <title>Mycena genomes resolve the evolution of fungal bioluminescence.</title>
        <authorList>
            <person name="Tsai I.J."/>
        </authorList>
    </citation>
    <scope>NUCLEOTIDE SEQUENCE</scope>
    <source>
        <strain evidence="2">CCC161011</strain>
    </source>
</reference>
<feature type="transmembrane region" description="Helical" evidence="1">
    <location>
        <begin position="153"/>
        <end position="174"/>
    </location>
</feature>
<evidence type="ECO:0000313" key="3">
    <source>
        <dbReference type="Proteomes" id="UP000620124"/>
    </source>
</evidence>
<evidence type="ECO:0000256" key="1">
    <source>
        <dbReference type="SAM" id="Phobius"/>
    </source>
</evidence>
<feature type="transmembrane region" description="Helical" evidence="1">
    <location>
        <begin position="118"/>
        <end position="141"/>
    </location>
</feature>
<keyword evidence="1" id="KW-1133">Transmembrane helix</keyword>
<accession>A0A8H6XXL6</accession>
<comment type="caution">
    <text evidence="2">The sequence shown here is derived from an EMBL/GenBank/DDBJ whole genome shotgun (WGS) entry which is preliminary data.</text>
</comment>
<keyword evidence="3" id="KW-1185">Reference proteome</keyword>
<feature type="transmembrane region" description="Helical" evidence="1">
    <location>
        <begin position="45"/>
        <end position="67"/>
    </location>
</feature>
<feature type="transmembrane region" description="Helical" evidence="1">
    <location>
        <begin position="87"/>
        <end position="106"/>
    </location>
</feature>
<feature type="transmembrane region" description="Helical" evidence="1">
    <location>
        <begin position="13"/>
        <end position="33"/>
    </location>
</feature>
<sequence>MPSQSTSLSTLNLASYADVFLQGVLCAQFAHYTNVNEHDSGLMKLFVAGLALLTALKSIQVLAIMWIQTVTLVENLAAISHLWHAQWIMDSALSEAIIVFYVQMFFCHRLWRLSHNIYVSFVPMTLFVLALAAESVAAYFFSNVSLSTLWHAIHLGAAMCGELIQTGSIVFYLLRHAKTLLHRGPTAFMLNSLLRVTIQASRSYSPAKLFRLSSKRQSAAPGALCALANFVAVIVTLSEPALITNRLSAPRVASSIANNLLPKFYAVAAMWTLNSREDIRSAAANNPATNLNLITTLGGTLGSETPPAFGRGRGRAVWPSEHQVID</sequence>
<keyword evidence="1" id="KW-0812">Transmembrane</keyword>
<dbReference type="PANTHER" id="PTHR40465">
    <property type="entry name" value="CHROMOSOME 1, WHOLE GENOME SHOTGUN SEQUENCE"/>
    <property type="match status" value="1"/>
</dbReference>
<keyword evidence="1" id="KW-0472">Membrane</keyword>